<dbReference type="GO" id="GO:0005886">
    <property type="term" value="C:plasma membrane"/>
    <property type="evidence" value="ECO:0007669"/>
    <property type="project" value="TreeGrafter"/>
</dbReference>
<evidence type="ECO:0000313" key="3">
    <source>
        <dbReference type="Proteomes" id="UP000278962"/>
    </source>
</evidence>
<dbReference type="CDD" id="cd06259">
    <property type="entry name" value="YdcF-like"/>
    <property type="match status" value="1"/>
</dbReference>
<gene>
    <name evidence="2" type="ORF">C8N24_5991</name>
</gene>
<evidence type="ECO:0000259" key="1">
    <source>
        <dbReference type="Pfam" id="PF02698"/>
    </source>
</evidence>
<dbReference type="InterPro" id="IPR014729">
    <property type="entry name" value="Rossmann-like_a/b/a_fold"/>
</dbReference>
<name>A0A660L245_9ACTN</name>
<sequence>MRRLVAIAVAGVVLVLGLPNLIVGLGGRGVETTPRAVPHAQAALVLGAQVMPNGAPSSMLSDRITAAAELYKAGRVDKLLLSGDHGRKRYDEVGTMRDILLKQGIPAEDIFTDHAGFDTWDSAQRARRVFDARSVVVVTQRFHMARALYDARKAGLDATGYVADKRDYGRVMPRLRVREAAARVKTVGDVVTGADPHFLGPVIPITGDGRLSWD</sequence>
<organism evidence="2 3">
    <name type="scientific">Solirubrobacter pauli</name>
    <dbReference type="NCBI Taxonomy" id="166793"/>
    <lineage>
        <taxon>Bacteria</taxon>
        <taxon>Bacillati</taxon>
        <taxon>Actinomycetota</taxon>
        <taxon>Thermoleophilia</taxon>
        <taxon>Solirubrobacterales</taxon>
        <taxon>Solirubrobacteraceae</taxon>
        <taxon>Solirubrobacter</taxon>
    </lineage>
</organism>
<keyword evidence="3" id="KW-1185">Reference proteome</keyword>
<reference evidence="2 3" key="1">
    <citation type="submission" date="2018-10" db="EMBL/GenBank/DDBJ databases">
        <title>Genomic Encyclopedia of Archaeal and Bacterial Type Strains, Phase II (KMG-II): from individual species to whole genera.</title>
        <authorList>
            <person name="Goeker M."/>
        </authorList>
    </citation>
    <scope>NUCLEOTIDE SEQUENCE [LARGE SCALE GENOMIC DNA]</scope>
    <source>
        <strain evidence="2 3">DSM 14954</strain>
    </source>
</reference>
<dbReference type="Pfam" id="PF02698">
    <property type="entry name" value="DUF218"/>
    <property type="match status" value="1"/>
</dbReference>
<dbReference type="InterPro" id="IPR003848">
    <property type="entry name" value="DUF218"/>
</dbReference>
<dbReference type="OrthoDB" id="9782395at2"/>
<protein>
    <submittedName>
        <fullName evidence="2">SanA protein</fullName>
    </submittedName>
</protein>
<dbReference type="AlphaFoldDB" id="A0A660L245"/>
<comment type="caution">
    <text evidence="2">The sequence shown here is derived from an EMBL/GenBank/DDBJ whole genome shotgun (WGS) entry which is preliminary data.</text>
</comment>
<dbReference type="InterPro" id="IPR051599">
    <property type="entry name" value="Cell_Envelope_Assoc"/>
</dbReference>
<dbReference type="Proteomes" id="UP000278962">
    <property type="component" value="Unassembled WGS sequence"/>
</dbReference>
<dbReference type="PANTHER" id="PTHR30336:SF6">
    <property type="entry name" value="INTEGRAL MEMBRANE PROTEIN"/>
    <property type="match status" value="1"/>
</dbReference>
<dbReference type="RefSeq" id="WP_121257045.1">
    <property type="nucleotide sequence ID" value="NZ_RBIL01000002.1"/>
</dbReference>
<dbReference type="Gene3D" id="3.40.50.620">
    <property type="entry name" value="HUPs"/>
    <property type="match status" value="1"/>
</dbReference>
<proteinExistence type="predicted"/>
<dbReference type="EMBL" id="RBIL01000002">
    <property type="protein sequence ID" value="RKQ87956.1"/>
    <property type="molecule type" value="Genomic_DNA"/>
</dbReference>
<accession>A0A660L245</accession>
<feature type="domain" description="DUF218" evidence="1">
    <location>
        <begin position="41"/>
        <end position="163"/>
    </location>
</feature>
<evidence type="ECO:0000313" key="2">
    <source>
        <dbReference type="EMBL" id="RKQ87956.1"/>
    </source>
</evidence>
<dbReference type="PANTHER" id="PTHR30336">
    <property type="entry name" value="INNER MEMBRANE PROTEIN, PROBABLE PERMEASE"/>
    <property type="match status" value="1"/>
</dbReference>